<organism evidence="2">
    <name type="scientific">marine metagenome</name>
    <dbReference type="NCBI Taxonomy" id="408172"/>
    <lineage>
        <taxon>unclassified sequences</taxon>
        <taxon>metagenomes</taxon>
        <taxon>ecological metagenomes</taxon>
    </lineage>
</organism>
<evidence type="ECO:0000313" key="2">
    <source>
        <dbReference type="EMBL" id="SVC61266.1"/>
    </source>
</evidence>
<protein>
    <submittedName>
        <fullName evidence="2">Uncharacterized protein</fullName>
    </submittedName>
</protein>
<dbReference type="EMBL" id="UINC01100875">
    <property type="protein sequence ID" value="SVC61266.1"/>
    <property type="molecule type" value="Genomic_DNA"/>
</dbReference>
<dbReference type="AlphaFoldDB" id="A0A382NJJ2"/>
<evidence type="ECO:0000256" key="1">
    <source>
        <dbReference type="SAM" id="MobiDB-lite"/>
    </source>
</evidence>
<gene>
    <name evidence="2" type="ORF">METZ01_LOCUS314120</name>
</gene>
<reference evidence="2" key="1">
    <citation type="submission" date="2018-05" db="EMBL/GenBank/DDBJ databases">
        <authorList>
            <person name="Lanie J.A."/>
            <person name="Ng W.-L."/>
            <person name="Kazmierczak K.M."/>
            <person name="Andrzejewski T.M."/>
            <person name="Davidsen T.M."/>
            <person name="Wayne K.J."/>
            <person name="Tettelin H."/>
            <person name="Glass J.I."/>
            <person name="Rusch D."/>
            <person name="Podicherti R."/>
            <person name="Tsui H.-C.T."/>
            <person name="Winkler M.E."/>
        </authorList>
    </citation>
    <scope>NUCLEOTIDE SEQUENCE</scope>
</reference>
<proteinExistence type="predicted"/>
<sequence length="57" mass="6592">MNACGNTVQENRHHRNVSKHDRLQTTIYAQVIERLRQSTNCVCQVTEEVLNTRLIGI</sequence>
<name>A0A382NJJ2_9ZZZZ</name>
<feature type="region of interest" description="Disordered" evidence="1">
    <location>
        <begin position="1"/>
        <end position="20"/>
    </location>
</feature>
<feature type="non-terminal residue" evidence="2">
    <location>
        <position position="57"/>
    </location>
</feature>
<accession>A0A382NJJ2</accession>